<keyword evidence="2" id="KW-1185">Reference proteome</keyword>
<name>A0A2W4CT07_9HYPH</name>
<proteinExistence type="predicted"/>
<evidence type="ECO:0000313" key="1">
    <source>
        <dbReference type="EMBL" id="PZM15539.1"/>
    </source>
</evidence>
<accession>A0A2W4CT07</accession>
<gene>
    <name evidence="1" type="ORF">CPY51_06865</name>
</gene>
<sequence length="273" mass="29263">MPPMTVATILGFALLDGLSTTCFAETWHLKGEGGQIKSAELTLERSNDQSIQGLAQVIDADDVKRSARVFGSRRQFLIQGDAVCSLGIKQSSPIAVSGTASCGGGIFNWSATIDGGTVATKPSLLKEGDNPRASQAYKSLSAGNRSSIDLEVENYRKQEESLGEYAVVRDIQCLSDQYLNVRLQKPDWSTQAIETFIQFTCVFPESVNAQAKNRCIAIYGGDSSSTSYSAGNPNFCACYADKYTEKFVNSANNNDLVVSTSGADIAGECQADQ</sequence>
<protein>
    <submittedName>
        <fullName evidence="1">Uncharacterized protein</fullName>
    </submittedName>
</protein>
<dbReference type="EMBL" id="PCDP01000019">
    <property type="protein sequence ID" value="PZM15539.1"/>
    <property type="molecule type" value="Genomic_DNA"/>
</dbReference>
<reference evidence="1 2" key="1">
    <citation type="journal article" date="2018" name="Sci. Rep.">
        <title>Rhizobium tumorigenes sp. nov., a novel plant tumorigenic bacterium isolated from cane gall tumors on thornless blackberry.</title>
        <authorList>
            <person name="Kuzmanovi N."/>
            <person name="Smalla K."/>
            <person name="Gronow S."/>
            <person name="PuBawska J."/>
        </authorList>
    </citation>
    <scope>NUCLEOTIDE SEQUENCE [LARGE SCALE GENOMIC DNA]</scope>
    <source>
        <strain evidence="1 2">CCBAU 85046</strain>
    </source>
</reference>
<dbReference type="AlphaFoldDB" id="A0A2W4CT07"/>
<organism evidence="1 2">
    <name type="scientific">Rhizobium tubonense</name>
    <dbReference type="NCBI Taxonomy" id="484088"/>
    <lineage>
        <taxon>Bacteria</taxon>
        <taxon>Pseudomonadati</taxon>
        <taxon>Pseudomonadota</taxon>
        <taxon>Alphaproteobacteria</taxon>
        <taxon>Hyphomicrobiales</taxon>
        <taxon>Rhizobiaceae</taxon>
        <taxon>Rhizobium/Agrobacterium group</taxon>
        <taxon>Rhizobium</taxon>
    </lineage>
</organism>
<evidence type="ECO:0000313" key="2">
    <source>
        <dbReference type="Proteomes" id="UP000248925"/>
    </source>
</evidence>
<dbReference type="RefSeq" id="WP_111159539.1">
    <property type="nucleotide sequence ID" value="NZ_PCDP01000019.1"/>
</dbReference>
<comment type="caution">
    <text evidence="1">The sequence shown here is derived from an EMBL/GenBank/DDBJ whole genome shotgun (WGS) entry which is preliminary data.</text>
</comment>
<dbReference type="Proteomes" id="UP000248925">
    <property type="component" value="Unassembled WGS sequence"/>
</dbReference>